<keyword evidence="6" id="KW-0464">Manganese</keyword>
<evidence type="ECO:0000256" key="2">
    <source>
        <dbReference type="ARBA" id="ARBA00006153"/>
    </source>
</evidence>
<comment type="subunit">
    <text evidence="3">Homodimer.</text>
</comment>
<organism evidence="8 9">
    <name type="scientific">Capillimicrobium parvum</name>
    <dbReference type="NCBI Taxonomy" id="2884022"/>
    <lineage>
        <taxon>Bacteria</taxon>
        <taxon>Bacillati</taxon>
        <taxon>Actinomycetota</taxon>
        <taxon>Thermoleophilia</taxon>
        <taxon>Solirubrobacterales</taxon>
        <taxon>Capillimicrobiaceae</taxon>
        <taxon>Capillimicrobium</taxon>
    </lineage>
</organism>
<dbReference type="GO" id="GO:0046872">
    <property type="term" value="F:metal ion binding"/>
    <property type="evidence" value="ECO:0007669"/>
    <property type="project" value="UniProtKB-KW"/>
</dbReference>
<dbReference type="Gene3D" id="3.40.630.10">
    <property type="entry name" value="Zn peptidases"/>
    <property type="match status" value="1"/>
</dbReference>
<reference evidence="8" key="1">
    <citation type="journal article" date="2022" name="Int. J. Syst. Evol. Microbiol.">
        <title>Pseudomonas aegrilactucae sp. nov. and Pseudomonas morbosilactucae sp. nov., pathogens causing bacterial rot of lettuce in Japan.</title>
        <authorList>
            <person name="Sawada H."/>
            <person name="Fujikawa T."/>
            <person name="Satou M."/>
        </authorList>
    </citation>
    <scope>NUCLEOTIDE SEQUENCE</scope>
    <source>
        <strain evidence="8">0166_1</strain>
    </source>
</reference>
<feature type="binding site" evidence="7">
    <location>
        <position position="384"/>
    </location>
    <ligand>
        <name>Zn(2+)</name>
        <dbReference type="ChEBI" id="CHEBI:29105"/>
        <label>2</label>
    </ligand>
</feature>
<dbReference type="AlphaFoldDB" id="A0A9E6XV10"/>
<dbReference type="SUPFAM" id="SSF53187">
    <property type="entry name" value="Zn-dependent exopeptidases"/>
    <property type="match status" value="1"/>
</dbReference>
<dbReference type="KEGG" id="sbae:DSM104329_00657"/>
<dbReference type="InterPro" id="IPR002933">
    <property type="entry name" value="Peptidase_M20"/>
</dbReference>
<evidence type="ECO:0000256" key="3">
    <source>
        <dbReference type="ARBA" id="ARBA00011738"/>
    </source>
</evidence>
<feature type="binding site" evidence="7">
    <location>
        <position position="102"/>
    </location>
    <ligand>
        <name>Zn(2+)</name>
        <dbReference type="ChEBI" id="CHEBI:29105"/>
        <label>2</label>
    </ligand>
</feature>
<evidence type="ECO:0000256" key="6">
    <source>
        <dbReference type="ARBA" id="ARBA00023211"/>
    </source>
</evidence>
<dbReference type="PANTHER" id="PTHR32494">
    <property type="entry name" value="ALLANTOATE DEIMINASE-RELATED"/>
    <property type="match status" value="1"/>
</dbReference>
<dbReference type="EC" id="3.5.1.87" evidence="8"/>
<comment type="cofactor">
    <cofactor evidence="1">
        <name>Mn(2+)</name>
        <dbReference type="ChEBI" id="CHEBI:29035"/>
    </cofactor>
</comment>
<dbReference type="PROSITE" id="PS00758">
    <property type="entry name" value="ARGE_DAPE_CPG2_1"/>
    <property type="match status" value="1"/>
</dbReference>
<keyword evidence="4 7" id="KW-0479">Metal-binding</keyword>
<proteinExistence type="inferred from homology"/>
<protein>
    <submittedName>
        <fullName evidence="8">N-carbamoyl-L-amino acid hydrolase</fullName>
        <ecNumber evidence="8">3.5.1.87</ecNumber>
    </submittedName>
</protein>
<keyword evidence="9" id="KW-1185">Reference proteome</keyword>
<dbReference type="Pfam" id="PF01546">
    <property type="entry name" value="Peptidase_M20"/>
    <property type="match status" value="1"/>
</dbReference>
<dbReference type="Gene3D" id="3.30.70.360">
    <property type="match status" value="1"/>
</dbReference>
<feature type="binding site" evidence="7">
    <location>
        <position position="102"/>
    </location>
    <ligand>
        <name>Zn(2+)</name>
        <dbReference type="ChEBI" id="CHEBI:29105"/>
        <label>1</label>
    </ligand>
</feature>
<gene>
    <name evidence="8" type="primary">amaB_1</name>
    <name evidence="8" type="ORF">DSM104329_00657</name>
</gene>
<feature type="binding site" evidence="7">
    <location>
        <position position="91"/>
    </location>
    <ligand>
        <name>Zn(2+)</name>
        <dbReference type="ChEBI" id="CHEBI:29105"/>
        <label>1</label>
    </ligand>
</feature>
<dbReference type="InterPro" id="IPR001261">
    <property type="entry name" value="ArgE/DapE_CS"/>
</dbReference>
<evidence type="ECO:0000313" key="8">
    <source>
        <dbReference type="EMBL" id="UGS34281.1"/>
    </source>
</evidence>
<dbReference type="GO" id="GO:0016813">
    <property type="term" value="F:hydrolase activity, acting on carbon-nitrogen (but not peptide) bonds, in linear amidines"/>
    <property type="evidence" value="ECO:0007669"/>
    <property type="project" value="InterPro"/>
</dbReference>
<dbReference type="PIRSF" id="PIRSF001235">
    <property type="entry name" value="Amidase_carbamoylase"/>
    <property type="match status" value="1"/>
</dbReference>
<evidence type="ECO:0000313" key="9">
    <source>
        <dbReference type="Proteomes" id="UP001162834"/>
    </source>
</evidence>
<comment type="similarity">
    <text evidence="2">Belongs to the peptidase M20 family.</text>
</comment>
<keyword evidence="7" id="KW-0862">Zinc</keyword>
<dbReference type="EMBL" id="CP087164">
    <property type="protein sequence ID" value="UGS34281.1"/>
    <property type="molecule type" value="Genomic_DNA"/>
</dbReference>
<feature type="binding site" evidence="7">
    <location>
        <position position="137"/>
    </location>
    <ligand>
        <name>Zn(2+)</name>
        <dbReference type="ChEBI" id="CHEBI:29105"/>
        <label>2</label>
    </ligand>
</feature>
<dbReference type="PANTHER" id="PTHR32494:SF19">
    <property type="entry name" value="ALLANTOATE DEIMINASE-RELATED"/>
    <property type="match status" value="1"/>
</dbReference>
<dbReference type="InterPro" id="IPR010158">
    <property type="entry name" value="Amidase_Cbmase"/>
</dbReference>
<evidence type="ECO:0000256" key="1">
    <source>
        <dbReference type="ARBA" id="ARBA00001936"/>
    </source>
</evidence>
<evidence type="ECO:0000256" key="4">
    <source>
        <dbReference type="ARBA" id="ARBA00022723"/>
    </source>
</evidence>
<dbReference type="Proteomes" id="UP001162834">
    <property type="component" value="Chromosome"/>
</dbReference>
<dbReference type="GO" id="GO:0050538">
    <property type="term" value="F:N-carbamoyl-L-amino-acid hydrolase activity"/>
    <property type="evidence" value="ECO:0007669"/>
    <property type="project" value="UniProtKB-EC"/>
</dbReference>
<comment type="cofactor">
    <cofactor evidence="7">
        <name>Zn(2+)</name>
        <dbReference type="ChEBI" id="CHEBI:29105"/>
    </cofactor>
    <text evidence="7">Binds 2 Zn(2+) ions per subunit.</text>
</comment>
<evidence type="ECO:0000256" key="5">
    <source>
        <dbReference type="ARBA" id="ARBA00022801"/>
    </source>
</evidence>
<keyword evidence="5 8" id="KW-0378">Hydrolase</keyword>
<feature type="binding site" evidence="7">
    <location>
        <position position="200"/>
    </location>
    <ligand>
        <name>Zn(2+)</name>
        <dbReference type="ChEBI" id="CHEBI:29105"/>
        <label>1</label>
    </ligand>
</feature>
<dbReference type="NCBIfam" id="TIGR01879">
    <property type="entry name" value="hydantase"/>
    <property type="match status" value="1"/>
</dbReference>
<sequence>MAAERRVSGTRPRIDAARLVADLETLARFGATERGGVARVAYSPADLEARDWLDAQLTGLGLEVRRDPVGTTIAVLAGTEPGLAPIAVGSHTDTVPEGGRYDGALGVVAALACARAIAAGGPSLRHPLAVVDFEAEEATMGGATLASRAMTGALDEAALARPAYDGAPAAEHLRRAGLDPAKVAAAALRRGAFAAFLELHIEQGATLEADGVPIAVVQGIVGIRRFEVAFTGSAAHAGTTPMQDRDDALVAAAPFVVAVRDIAIEQGLVGTVGTLRVHPGAPSVVPGRVVMDVELRSTDETRLDAAEEQLARRAAGMGGEAVRLSAKAPAPFAPPLLAMLEDVCRASGLEHRRMWSGAGHDAGVLTAITDAAMLFVPSRAGISHNAAEFTEPRDCVRGARALLDWIVAVDGAR</sequence>
<name>A0A9E6XV10_9ACTN</name>
<dbReference type="InterPro" id="IPR036264">
    <property type="entry name" value="Bact_exopeptidase_dim_dom"/>
</dbReference>
<evidence type="ECO:0000256" key="7">
    <source>
        <dbReference type="PIRSR" id="PIRSR001235-1"/>
    </source>
</evidence>
<dbReference type="SUPFAM" id="SSF55031">
    <property type="entry name" value="Bacterial exopeptidase dimerisation domain"/>
    <property type="match status" value="1"/>
</dbReference>
<accession>A0A9E6XV10</accession>